<keyword evidence="4" id="KW-1185">Reference proteome</keyword>
<reference evidence="2" key="2">
    <citation type="submission" date="2015-01" db="EMBL/GenBank/DDBJ databases">
        <authorList>
            <person name="Xiang T."/>
            <person name="Song Y."/>
            <person name="Huang L."/>
            <person name="Wang B."/>
            <person name="Wu P."/>
        </authorList>
    </citation>
    <scope>NUCLEOTIDE SEQUENCE [LARGE SCALE GENOMIC DNA]</scope>
    <source>
        <strain evidence="2">V1</strain>
    </source>
</reference>
<reference evidence="4" key="1">
    <citation type="submission" date="2015-01" db="EMBL/GenBank/DDBJ databases">
        <authorList>
            <person name="Manzoor Shahid"/>
            <person name="Zubair Saima"/>
        </authorList>
    </citation>
    <scope>NUCLEOTIDE SEQUENCE [LARGE SCALE GENOMIC DNA]</scope>
    <source>
        <strain evidence="4">V1</strain>
    </source>
</reference>
<dbReference type="EMBL" id="CDNC01000013">
    <property type="protein sequence ID" value="CEM61722.1"/>
    <property type="molecule type" value="Genomic_DNA"/>
</dbReference>
<evidence type="ECO:0000313" key="3">
    <source>
        <dbReference type="EMBL" id="QEJ97286.1"/>
    </source>
</evidence>
<evidence type="ECO:0000256" key="1">
    <source>
        <dbReference type="SAM" id="SignalP"/>
    </source>
</evidence>
<sequence length="200" mass="22860">MKKFFLAYKFFLLPLPAVFFLSCSFNYTDKAQEDGAKYPDMVFSEIQIRRHENTTLRTEIFANTIEFYVGEQVWAGENVRFTQYDEKDNSEALRGTAGFLLASEKENEFRLGNKVAIEFLKDKLSAQGTAFVWKKNEHTLLAPENGIVSIKKENEIAIEGKGFVADSQAKTFAFQETVSGTIYQKEQKAEEASDTEKEQK</sequence>
<dbReference type="GeneID" id="57754185"/>
<dbReference type="PROSITE" id="PS51257">
    <property type="entry name" value="PROKAR_LIPOPROTEIN"/>
    <property type="match status" value="1"/>
</dbReference>
<proteinExistence type="predicted"/>
<feature type="chain" id="PRO_5041521666" evidence="1">
    <location>
        <begin position="20"/>
        <end position="200"/>
    </location>
</feature>
<feature type="signal peptide" evidence="1">
    <location>
        <begin position="1"/>
        <end position="19"/>
    </location>
</feature>
<dbReference type="Proteomes" id="UP000042527">
    <property type="component" value="Unassembled WGS sequence"/>
</dbReference>
<evidence type="ECO:0000313" key="5">
    <source>
        <dbReference type="Proteomes" id="UP000323594"/>
    </source>
</evidence>
<gene>
    <name evidence="3" type="ORF">FUT82_04315</name>
    <name evidence="2" type="ORF">TPHV1_200012</name>
</gene>
<protein>
    <submittedName>
        <fullName evidence="3">LPS export ABC transporter periplasmic protein LptC</fullName>
    </submittedName>
</protein>
<evidence type="ECO:0000313" key="4">
    <source>
        <dbReference type="Proteomes" id="UP000042527"/>
    </source>
</evidence>
<dbReference type="RefSeq" id="WP_024753121.1">
    <property type="nucleotide sequence ID" value="NZ_CDNC01000013.1"/>
</dbReference>
<keyword evidence="1" id="KW-0732">Signal</keyword>
<evidence type="ECO:0000313" key="2">
    <source>
        <dbReference type="EMBL" id="CEM61722.1"/>
    </source>
</evidence>
<accession>A0A0B7GVZ3</accession>
<dbReference type="EMBL" id="CP042817">
    <property type="protein sequence ID" value="QEJ97286.1"/>
    <property type="molecule type" value="Genomic_DNA"/>
</dbReference>
<organism evidence="2 4">
    <name type="scientific">Treponema phagedenis</name>
    <dbReference type="NCBI Taxonomy" id="162"/>
    <lineage>
        <taxon>Bacteria</taxon>
        <taxon>Pseudomonadati</taxon>
        <taxon>Spirochaetota</taxon>
        <taxon>Spirochaetia</taxon>
        <taxon>Spirochaetales</taxon>
        <taxon>Treponemataceae</taxon>
        <taxon>Treponema</taxon>
    </lineage>
</organism>
<reference evidence="3 5" key="3">
    <citation type="submission" date="2019-08" db="EMBL/GenBank/DDBJ databases">
        <authorList>
            <person name="Kuhnert P."/>
        </authorList>
    </citation>
    <scope>NUCLEOTIDE SEQUENCE [LARGE SCALE GENOMIC DNA]</scope>
    <source>
        <strain evidence="3 5">B36.5</strain>
    </source>
</reference>
<dbReference type="Proteomes" id="UP000323594">
    <property type="component" value="Chromosome"/>
</dbReference>
<name>A0A0B7GVZ3_TREPH</name>
<dbReference type="AlphaFoldDB" id="A0A0B7GVZ3"/>